<comment type="caution">
    <text evidence="2">The sequence shown here is derived from an EMBL/GenBank/DDBJ whole genome shotgun (WGS) entry which is preliminary data.</text>
</comment>
<organism evidence="2 3">
    <name type="scientific">Rhizophagus irregularis</name>
    <dbReference type="NCBI Taxonomy" id="588596"/>
    <lineage>
        <taxon>Eukaryota</taxon>
        <taxon>Fungi</taxon>
        <taxon>Fungi incertae sedis</taxon>
        <taxon>Mucoromycota</taxon>
        <taxon>Glomeromycotina</taxon>
        <taxon>Glomeromycetes</taxon>
        <taxon>Glomerales</taxon>
        <taxon>Glomeraceae</taxon>
        <taxon>Rhizophagus</taxon>
    </lineage>
</organism>
<reference evidence="2 3" key="1">
    <citation type="submission" date="2016-04" db="EMBL/GenBank/DDBJ databases">
        <title>Genome analyses suggest a sexual origin of heterokaryosis in a supposedly ancient asexual fungus.</title>
        <authorList>
            <person name="Ropars J."/>
            <person name="Sedzielewska K."/>
            <person name="Noel J."/>
            <person name="Charron P."/>
            <person name="Farinelli L."/>
            <person name="Marton T."/>
            <person name="Kruger M."/>
            <person name="Pelin A."/>
            <person name="Brachmann A."/>
            <person name="Corradi N."/>
        </authorList>
    </citation>
    <scope>NUCLEOTIDE SEQUENCE [LARGE SCALE GENOMIC DNA]</scope>
    <source>
        <strain evidence="2 3">A5</strain>
    </source>
</reference>
<protein>
    <submittedName>
        <fullName evidence="2">Uncharacterized protein</fullName>
    </submittedName>
</protein>
<gene>
    <name evidence="2" type="ORF">RhiirA5_140501</name>
</gene>
<dbReference type="AlphaFoldDB" id="A0A2N0NPF4"/>
<name>A0A2N0NPF4_9GLOM</name>
<evidence type="ECO:0000313" key="3">
    <source>
        <dbReference type="Proteomes" id="UP000232722"/>
    </source>
</evidence>
<keyword evidence="1" id="KW-1133">Transmembrane helix</keyword>
<feature type="transmembrane region" description="Helical" evidence="1">
    <location>
        <begin position="7"/>
        <end position="29"/>
    </location>
</feature>
<reference evidence="2 3" key="2">
    <citation type="submission" date="2017-09" db="EMBL/GenBank/DDBJ databases">
        <title>Extensive intraspecific genome diversity in a model arbuscular mycorrhizal fungus.</title>
        <authorList>
            <person name="Chen E.C."/>
            <person name="Morin E."/>
            <person name="Beaudet D."/>
            <person name="Noel J."/>
            <person name="Ndikumana S."/>
            <person name="Charron P."/>
            <person name="St-Onge C."/>
            <person name="Giorgi J."/>
            <person name="Grigoriev I.V."/>
            <person name="Roux C."/>
            <person name="Martin F.M."/>
            <person name="Corradi N."/>
        </authorList>
    </citation>
    <scope>NUCLEOTIDE SEQUENCE [LARGE SCALE GENOMIC DNA]</scope>
    <source>
        <strain evidence="2 3">A5</strain>
    </source>
</reference>
<sequence>MRVPASCYFFALSTTNLFLSLISLSINFLHSQLYIQYCRLSISPFSFQPT</sequence>
<accession>A0A2N0NPF4</accession>
<keyword evidence="1" id="KW-0472">Membrane</keyword>
<keyword evidence="1" id="KW-0812">Transmembrane</keyword>
<evidence type="ECO:0000256" key="1">
    <source>
        <dbReference type="SAM" id="Phobius"/>
    </source>
</evidence>
<evidence type="ECO:0000313" key="2">
    <source>
        <dbReference type="EMBL" id="PKB96461.1"/>
    </source>
</evidence>
<dbReference type="EMBL" id="LLXJ01003877">
    <property type="protein sequence ID" value="PKB96461.1"/>
    <property type="molecule type" value="Genomic_DNA"/>
</dbReference>
<dbReference type="Proteomes" id="UP000232722">
    <property type="component" value="Unassembled WGS sequence"/>
</dbReference>
<proteinExistence type="predicted"/>